<evidence type="ECO:0000313" key="1">
    <source>
        <dbReference type="EMBL" id="KKR39052.1"/>
    </source>
</evidence>
<accession>A0A0G0TMK1</accession>
<dbReference type="EMBL" id="LBXW01000015">
    <property type="protein sequence ID" value="KKR39052.1"/>
    <property type="molecule type" value="Genomic_DNA"/>
</dbReference>
<name>A0A0G0TMK1_9BACT</name>
<protein>
    <submittedName>
        <fullName evidence="1">Uncharacterized protein</fullName>
    </submittedName>
</protein>
<dbReference type="AlphaFoldDB" id="A0A0G0TMK1"/>
<comment type="caution">
    <text evidence="1">The sequence shown here is derived from an EMBL/GenBank/DDBJ whole genome shotgun (WGS) entry which is preliminary data.</text>
</comment>
<dbReference type="Proteomes" id="UP000034687">
    <property type="component" value="Unassembled WGS sequence"/>
</dbReference>
<reference evidence="1 2" key="1">
    <citation type="journal article" date="2015" name="Nature">
        <title>rRNA introns, odd ribosomes, and small enigmatic genomes across a large radiation of phyla.</title>
        <authorList>
            <person name="Brown C.T."/>
            <person name="Hug L.A."/>
            <person name="Thomas B.C."/>
            <person name="Sharon I."/>
            <person name="Castelle C.J."/>
            <person name="Singh A."/>
            <person name="Wilkins M.J."/>
            <person name="Williams K.H."/>
            <person name="Banfield J.F."/>
        </authorList>
    </citation>
    <scope>NUCLEOTIDE SEQUENCE [LARGE SCALE GENOMIC DNA]</scope>
</reference>
<sequence length="189" mass="21529">MGHRIAPKSTRMSHFKERLSQLRTSLQERVVQEKLTVDLARQQQEGAEKTRKIQEQERMRNLRVAAQNSLGLILEDVNMAFLGGRGQIELETPSPDNASIKLKWDYKLKGNRRDEYYKEEWNEISFSIDFDGKINGSGLKESTNLGEEDWKDKVESGILKILESGGWYRQVYTPGSPGHASQDGWSGSG</sequence>
<gene>
    <name evidence="1" type="ORF">UT72_C0015G0003</name>
</gene>
<proteinExistence type="predicted"/>
<evidence type="ECO:0000313" key="2">
    <source>
        <dbReference type="Proteomes" id="UP000034687"/>
    </source>
</evidence>
<organism evidence="1 2">
    <name type="scientific">Candidatus Woesebacteria bacterium GW2011_GWB1_40_101</name>
    <dbReference type="NCBI Taxonomy" id="1618575"/>
    <lineage>
        <taxon>Bacteria</taxon>
        <taxon>Candidatus Woeseibacteriota</taxon>
    </lineage>
</organism>